<protein>
    <submittedName>
        <fullName evidence="2">Uncharacterized protein</fullName>
    </submittedName>
</protein>
<name>A0ABT9TYI0_PAEHA</name>
<feature type="transmembrane region" description="Helical" evidence="1">
    <location>
        <begin position="12"/>
        <end position="33"/>
    </location>
</feature>
<evidence type="ECO:0000313" key="2">
    <source>
        <dbReference type="EMBL" id="MDQ0112423.1"/>
    </source>
</evidence>
<keyword evidence="1" id="KW-0812">Transmembrane</keyword>
<sequence length="97" mass="11091">MKILSSLFIKKFDYVAFPICIVSLMLITINLFYKTGFSSSMLWSQVLIVILYYLATRGRAERNLESKGIEPNIFLSVFVLLVVLLFIANVMSFISNL</sequence>
<accession>A0ABT9TYI0</accession>
<keyword evidence="1" id="KW-0472">Membrane</keyword>
<reference evidence="2 3" key="1">
    <citation type="submission" date="2023-07" db="EMBL/GenBank/DDBJ databases">
        <title>Sorghum-associated microbial communities from plants grown in Nebraska, USA.</title>
        <authorList>
            <person name="Schachtman D."/>
        </authorList>
    </citation>
    <scope>NUCLEOTIDE SEQUENCE [LARGE SCALE GENOMIC DNA]</scope>
    <source>
        <strain evidence="2 3">CC482</strain>
    </source>
</reference>
<gene>
    <name evidence="2" type="ORF">J2T15_001858</name>
</gene>
<feature type="transmembrane region" description="Helical" evidence="1">
    <location>
        <begin position="39"/>
        <end position="55"/>
    </location>
</feature>
<dbReference type="Proteomes" id="UP001229346">
    <property type="component" value="Unassembled WGS sequence"/>
</dbReference>
<organism evidence="2 3">
    <name type="scientific">Paenibacillus harenae</name>
    <dbReference type="NCBI Taxonomy" id="306543"/>
    <lineage>
        <taxon>Bacteria</taxon>
        <taxon>Bacillati</taxon>
        <taxon>Bacillota</taxon>
        <taxon>Bacilli</taxon>
        <taxon>Bacillales</taxon>
        <taxon>Paenibacillaceae</taxon>
        <taxon>Paenibacillus</taxon>
    </lineage>
</organism>
<comment type="caution">
    <text evidence="2">The sequence shown here is derived from an EMBL/GenBank/DDBJ whole genome shotgun (WGS) entry which is preliminary data.</text>
</comment>
<proteinExistence type="predicted"/>
<keyword evidence="3" id="KW-1185">Reference proteome</keyword>
<evidence type="ECO:0000313" key="3">
    <source>
        <dbReference type="Proteomes" id="UP001229346"/>
    </source>
</evidence>
<evidence type="ECO:0000256" key="1">
    <source>
        <dbReference type="SAM" id="Phobius"/>
    </source>
</evidence>
<dbReference type="EMBL" id="JAUSSU010000003">
    <property type="protein sequence ID" value="MDQ0112423.1"/>
    <property type="molecule type" value="Genomic_DNA"/>
</dbReference>
<feature type="transmembrane region" description="Helical" evidence="1">
    <location>
        <begin position="75"/>
        <end position="94"/>
    </location>
</feature>
<keyword evidence="1" id="KW-1133">Transmembrane helix</keyword>